<evidence type="ECO:0000313" key="2">
    <source>
        <dbReference type="EMBL" id="GFR67661.1"/>
    </source>
</evidence>
<reference evidence="2 3" key="1">
    <citation type="journal article" date="2021" name="Elife">
        <title>Chloroplast acquisition without the gene transfer in kleptoplastic sea slugs, Plakobranchus ocellatus.</title>
        <authorList>
            <person name="Maeda T."/>
            <person name="Takahashi S."/>
            <person name="Yoshida T."/>
            <person name="Shimamura S."/>
            <person name="Takaki Y."/>
            <person name="Nagai Y."/>
            <person name="Toyoda A."/>
            <person name="Suzuki Y."/>
            <person name="Arimoto A."/>
            <person name="Ishii H."/>
            <person name="Satoh N."/>
            <person name="Nishiyama T."/>
            <person name="Hasebe M."/>
            <person name="Maruyama T."/>
            <person name="Minagawa J."/>
            <person name="Obokata J."/>
            <person name="Shigenobu S."/>
        </authorList>
    </citation>
    <scope>NUCLEOTIDE SEQUENCE [LARGE SCALE GENOMIC DNA]</scope>
</reference>
<sequence>MRYICCFSMCSEERNLLVFDLNALVGGQPPVHSLKLFVRVIVNHEEQNKRSSRLLRSRSSSNSTTTTSARNKKGRRKGKRRRWRKQSKIRVFLSDSKGKRKRRLAELRKEINDTTMLKLVLPVSLISRLSRKDTDNKLYLRLQCKRCSRSTQFLLRGQDTSKRCAVRKKKKQNAKKRQKKRLRKRPRKLRRKTRLWRNCEDKPKTFRPTFIYRYS</sequence>
<proteinExistence type="predicted"/>
<keyword evidence="3" id="KW-1185">Reference proteome</keyword>
<feature type="region of interest" description="Disordered" evidence="1">
    <location>
        <begin position="161"/>
        <end position="189"/>
    </location>
</feature>
<evidence type="ECO:0000313" key="3">
    <source>
        <dbReference type="Proteomes" id="UP000762676"/>
    </source>
</evidence>
<dbReference type="Proteomes" id="UP000762676">
    <property type="component" value="Unassembled WGS sequence"/>
</dbReference>
<comment type="caution">
    <text evidence="2">The sequence shown here is derived from an EMBL/GenBank/DDBJ whole genome shotgun (WGS) entry which is preliminary data.</text>
</comment>
<dbReference type="EMBL" id="BMAT01004067">
    <property type="protein sequence ID" value="GFR67661.1"/>
    <property type="molecule type" value="Genomic_DNA"/>
</dbReference>
<dbReference type="AlphaFoldDB" id="A0AAV4F4C3"/>
<feature type="region of interest" description="Disordered" evidence="1">
    <location>
        <begin position="49"/>
        <end position="85"/>
    </location>
</feature>
<feature type="compositionally biased region" description="Low complexity" evidence="1">
    <location>
        <begin position="57"/>
        <end position="68"/>
    </location>
</feature>
<name>A0AAV4F4C3_9GAST</name>
<accession>A0AAV4F4C3</accession>
<organism evidence="2 3">
    <name type="scientific">Elysia marginata</name>
    <dbReference type="NCBI Taxonomy" id="1093978"/>
    <lineage>
        <taxon>Eukaryota</taxon>
        <taxon>Metazoa</taxon>
        <taxon>Spiralia</taxon>
        <taxon>Lophotrochozoa</taxon>
        <taxon>Mollusca</taxon>
        <taxon>Gastropoda</taxon>
        <taxon>Heterobranchia</taxon>
        <taxon>Euthyneura</taxon>
        <taxon>Panpulmonata</taxon>
        <taxon>Sacoglossa</taxon>
        <taxon>Placobranchoidea</taxon>
        <taxon>Plakobranchidae</taxon>
        <taxon>Elysia</taxon>
    </lineage>
</organism>
<feature type="compositionally biased region" description="Basic residues" evidence="1">
    <location>
        <begin position="164"/>
        <end position="189"/>
    </location>
</feature>
<gene>
    <name evidence="2" type="ORF">ElyMa_002004800</name>
</gene>
<protein>
    <submittedName>
        <fullName evidence="2">Uncharacterized protein</fullName>
    </submittedName>
</protein>
<feature type="compositionally biased region" description="Basic residues" evidence="1">
    <location>
        <begin position="70"/>
        <end position="85"/>
    </location>
</feature>
<evidence type="ECO:0000256" key="1">
    <source>
        <dbReference type="SAM" id="MobiDB-lite"/>
    </source>
</evidence>